<proteinExistence type="predicted"/>
<accession>A0AAV8YSN0</accession>
<protein>
    <recommendedName>
        <fullName evidence="1">Integrase p58-like C-terminal domain-containing protein</fullName>
    </recommendedName>
</protein>
<keyword evidence="3" id="KW-1185">Reference proteome</keyword>
<dbReference type="AlphaFoldDB" id="A0AAV8YSN0"/>
<organism evidence="2 3">
    <name type="scientific">Aromia moschata</name>
    <dbReference type="NCBI Taxonomy" id="1265417"/>
    <lineage>
        <taxon>Eukaryota</taxon>
        <taxon>Metazoa</taxon>
        <taxon>Ecdysozoa</taxon>
        <taxon>Arthropoda</taxon>
        <taxon>Hexapoda</taxon>
        <taxon>Insecta</taxon>
        <taxon>Pterygota</taxon>
        <taxon>Neoptera</taxon>
        <taxon>Endopterygota</taxon>
        <taxon>Coleoptera</taxon>
        <taxon>Polyphaga</taxon>
        <taxon>Cucujiformia</taxon>
        <taxon>Chrysomeloidea</taxon>
        <taxon>Cerambycidae</taxon>
        <taxon>Cerambycinae</taxon>
        <taxon>Callichromatini</taxon>
        <taxon>Aromia</taxon>
    </lineage>
</organism>
<gene>
    <name evidence="2" type="ORF">NQ318_006682</name>
</gene>
<evidence type="ECO:0000259" key="1">
    <source>
        <dbReference type="Pfam" id="PF22938"/>
    </source>
</evidence>
<comment type="caution">
    <text evidence="2">The sequence shown here is derived from an EMBL/GenBank/DDBJ whole genome shotgun (WGS) entry which is preliminary data.</text>
</comment>
<name>A0AAV8YSN0_9CUCU</name>
<dbReference type="Pfam" id="PF22938">
    <property type="entry name" value="Integrase_p58_C"/>
    <property type="match status" value="1"/>
</dbReference>
<dbReference type="Proteomes" id="UP001162162">
    <property type="component" value="Unassembled WGS sequence"/>
</dbReference>
<sequence length="133" mass="14760">MNTRYDVRPNSSGFQEGDLVWLYNPVRSKGRSPKLQNNWEVPFTVIKRINDVVYRIQMNPRSKLKVVYLDRLTPYRGARFPCGQGNLPPSRLRSVSVCRGCSRAVGISQPAVAVGAGCGLSPCHAMPDRLAGN</sequence>
<feature type="domain" description="Integrase p58-like C-terminal" evidence="1">
    <location>
        <begin position="42"/>
        <end position="74"/>
    </location>
</feature>
<dbReference type="EMBL" id="JAPWTK010000053">
    <property type="protein sequence ID" value="KAJ8953832.1"/>
    <property type="molecule type" value="Genomic_DNA"/>
</dbReference>
<dbReference type="InterPro" id="IPR054465">
    <property type="entry name" value="Integrase_p58-like_C"/>
</dbReference>
<evidence type="ECO:0000313" key="3">
    <source>
        <dbReference type="Proteomes" id="UP001162162"/>
    </source>
</evidence>
<evidence type="ECO:0000313" key="2">
    <source>
        <dbReference type="EMBL" id="KAJ8953832.1"/>
    </source>
</evidence>
<reference evidence="2" key="1">
    <citation type="journal article" date="2023" name="Insect Mol. Biol.">
        <title>Genome sequencing provides insights into the evolution of gene families encoding plant cell wall-degrading enzymes in longhorned beetles.</title>
        <authorList>
            <person name="Shin N.R."/>
            <person name="Okamura Y."/>
            <person name="Kirsch R."/>
            <person name="Pauchet Y."/>
        </authorList>
    </citation>
    <scope>NUCLEOTIDE SEQUENCE</scope>
    <source>
        <strain evidence="2">AMC_N1</strain>
    </source>
</reference>